<reference evidence="3 4" key="1">
    <citation type="submission" date="2022-05" db="EMBL/GenBank/DDBJ databases">
        <authorList>
            <consortium name="Genoscope - CEA"/>
            <person name="William W."/>
        </authorList>
    </citation>
    <scope>NUCLEOTIDE SEQUENCE [LARGE SCALE GENOMIC DNA]</scope>
</reference>
<dbReference type="Pfam" id="PF03372">
    <property type="entry name" value="Exo_endo_phos"/>
    <property type="match status" value="1"/>
</dbReference>
<dbReference type="PANTHER" id="PTHR21180">
    <property type="entry name" value="ENDONUCLEASE/EXONUCLEASE/PHOSPHATASE FAMILY DOMAIN-CONTAINING PROTEIN 1"/>
    <property type="match status" value="1"/>
</dbReference>
<feature type="region of interest" description="Disordered" evidence="1">
    <location>
        <begin position="204"/>
        <end position="225"/>
    </location>
</feature>
<sequence>MGCIFSKTKFFRRKRSKATGDNQEVRVHLKKRDRGGKYQERLGTSDELQGEASDTQAVETLVQGGLNQKIANELVLRHEKGFLNATGDIVNVLEKHNTKYHLHLQDNILVRVNSIGELSYETLGNEIREEIPKKGPAHLKDKISINTASEKELEQIKGIGPTLAHRIVQYRKEHGPFPSIEDVVLVRGVSEKLLERISSEVTIETSQSSQNQNYERRGTQNITPRDNTVRVASWNLLSFSSDKAENSGVLEVVCCTILENGIEVLAVQEIGDENALNMIKDELNNPTIDAVKSFKHRGHWQCCTSDVAGYMFRSKEYNGFLWNTSSSKGIKLKSDALLNKPKQGHKQFARRPYLGFFEANKFDFVLVSVHLKATGLGNSDLERLEKELSKVPDLVDALEAHIPGEKDVIILGDFNLGPDEEEFDVMRKRKLENLIPGTTFTNISLKNMQGSKNYDNIWIGKSTKSHHFTGQAGVIRDGLTHPSIPDGWRWNGLVSDHCPVWAEFYCDRDYDRATGHVTVDDIFIDGKQREG</sequence>
<accession>A0ABN8QNQ3</accession>
<dbReference type="InterPro" id="IPR010994">
    <property type="entry name" value="RuvA_2-like"/>
</dbReference>
<evidence type="ECO:0000259" key="2">
    <source>
        <dbReference type="Pfam" id="PF03372"/>
    </source>
</evidence>
<dbReference type="Proteomes" id="UP001159405">
    <property type="component" value="Unassembled WGS sequence"/>
</dbReference>
<dbReference type="InterPro" id="IPR036691">
    <property type="entry name" value="Endo/exonu/phosph_ase_sf"/>
</dbReference>
<feature type="domain" description="Endonuclease/exonuclease/phosphatase" evidence="2">
    <location>
        <begin position="232"/>
        <end position="444"/>
    </location>
</feature>
<dbReference type="Pfam" id="PF12836">
    <property type="entry name" value="HHH_3"/>
    <property type="match status" value="1"/>
</dbReference>
<dbReference type="SUPFAM" id="SSF56219">
    <property type="entry name" value="DNase I-like"/>
    <property type="match status" value="1"/>
</dbReference>
<dbReference type="InterPro" id="IPR051675">
    <property type="entry name" value="Endo/Exo/Phosphatase_dom_1"/>
</dbReference>
<evidence type="ECO:0000313" key="4">
    <source>
        <dbReference type="Proteomes" id="UP001159405"/>
    </source>
</evidence>
<evidence type="ECO:0000256" key="1">
    <source>
        <dbReference type="SAM" id="MobiDB-lite"/>
    </source>
</evidence>
<name>A0ABN8QNQ3_9CNID</name>
<dbReference type="EMBL" id="CALNXK010000142">
    <property type="protein sequence ID" value="CAH3167768.1"/>
    <property type="molecule type" value="Genomic_DNA"/>
</dbReference>
<dbReference type="PANTHER" id="PTHR21180:SF32">
    <property type="entry name" value="ENDONUCLEASE_EXONUCLEASE_PHOSPHATASE FAMILY DOMAIN-CONTAINING PROTEIN 1"/>
    <property type="match status" value="1"/>
</dbReference>
<dbReference type="CDD" id="cd10283">
    <property type="entry name" value="MnuA_DNase1-like"/>
    <property type="match status" value="1"/>
</dbReference>
<comment type="caution">
    <text evidence="3">The sequence shown here is derived from an EMBL/GenBank/DDBJ whole genome shotgun (WGS) entry which is preliminary data.</text>
</comment>
<protein>
    <recommendedName>
        <fullName evidence="2">Endonuclease/exonuclease/phosphatase domain-containing protein</fullName>
    </recommendedName>
</protein>
<dbReference type="Gene3D" id="3.60.10.10">
    <property type="entry name" value="Endonuclease/exonuclease/phosphatase"/>
    <property type="match status" value="1"/>
</dbReference>
<evidence type="ECO:0000313" key="3">
    <source>
        <dbReference type="EMBL" id="CAH3167768.1"/>
    </source>
</evidence>
<organism evidence="3 4">
    <name type="scientific">Porites lobata</name>
    <dbReference type="NCBI Taxonomy" id="104759"/>
    <lineage>
        <taxon>Eukaryota</taxon>
        <taxon>Metazoa</taxon>
        <taxon>Cnidaria</taxon>
        <taxon>Anthozoa</taxon>
        <taxon>Hexacorallia</taxon>
        <taxon>Scleractinia</taxon>
        <taxon>Fungiina</taxon>
        <taxon>Poritidae</taxon>
        <taxon>Porites</taxon>
    </lineage>
</organism>
<gene>
    <name evidence="3" type="ORF">PLOB_00008960</name>
</gene>
<dbReference type="NCBIfam" id="TIGR00426">
    <property type="entry name" value="competence protein ComEA helix-hairpin-helix repeat region"/>
    <property type="match status" value="1"/>
</dbReference>
<dbReference type="Gene3D" id="1.10.150.280">
    <property type="entry name" value="AF1531-like domain"/>
    <property type="match status" value="1"/>
</dbReference>
<proteinExistence type="predicted"/>
<keyword evidence="4" id="KW-1185">Reference proteome</keyword>
<dbReference type="InterPro" id="IPR005135">
    <property type="entry name" value="Endo/exonuclease/phosphatase"/>
</dbReference>
<dbReference type="SUPFAM" id="SSF47781">
    <property type="entry name" value="RuvA domain 2-like"/>
    <property type="match status" value="1"/>
</dbReference>
<dbReference type="InterPro" id="IPR004509">
    <property type="entry name" value="Competence_ComEA_HhH"/>
</dbReference>